<reference evidence="4" key="1">
    <citation type="submission" date="2021-05" db="EMBL/GenBank/DDBJ databases">
        <authorList>
            <person name="Pietrasiak N."/>
            <person name="Ward R."/>
            <person name="Stajich J.E."/>
            <person name="Kurbessoian T."/>
        </authorList>
    </citation>
    <scope>NUCLEOTIDE SEQUENCE</scope>
    <source>
        <strain evidence="4">CPER-KK1</strain>
    </source>
</reference>
<dbReference type="SMART" id="SM00912">
    <property type="entry name" value="Haemagg_act"/>
    <property type="match status" value="1"/>
</dbReference>
<sequence length="983" mass="101819">MERSTKSNSRLLTRVLQTIPLGTALFIAIASQPVQAQPIVPEADGIGTLVNVSGNQFDITGGTQSGANLFHSFQQFGLNSDQIANFISNSTIQNILSRVVGGNPSVIDGLIQVTNGNSNLFLMNPAGIVFGRGASLNVPASFTATTATGISFGDNWFSAQGTNDYTSLVGSPTGFAFTVSEPGSESGLIVNLGNLNVEQGNLTLLGGTILNTGDLSTPNGQITITAVPNENLVRITQEGQVLSLEIEPLGAGTQPNDWTLPILSLPELLTGNETDDTQGIVVSGNDTVILYSSSTEALTVNTDGTVEVTSSNLESDAQTGTIIGSSTEFVGENLNLQAQGDLVLGNSQLVSSNNIELLAQDTVQVESTQSEIFVAQAEGDLLIQGNNGIDIETSEQWFQSGGNLSLISDGVITANSNFTTGGNFSALNLSSVPANFEFTAAGSMGIISSQGDVSFGDYEGVALKVEAQGSLTGGNITITGANTALFGDDPTTPTVATDPDIPILASSPALILRAGVTELDNLPNTPQLDVPNLGTDFTSTGEPSSPGSITVGNINTSGDGTYGGIVSISAVGDVEFQDIETNGGNVEITGASITGGKIDAYALNNNSVTLTSTEGNIVVETITAGRTIDITASGLFQATGVFESSFLGQPQLVTPTQLQDNPDLLQFLLDKTGLPDEASLLEELDNNSFFIYRPTPLPVSLEVRTGGSITIRHNGASGSDTDPISIQGGDAPFLVGPNVFLGDGEPFVPASDPLFDTDDFIPDVPFALDRNETYEPLSLPDNISGTAGAIITITGNASVVLSFQDQVFGVLPDSGSPGDGDGTGGGGTGGGGNIPGNGGVGGDMAGNIPGDGGSNLTDGNTGGNTDTTDNSLSNARKVATQLFEQQDEQSQYRDSQTDDLVSHCQKPGEQAGQPTDETDESDRSSEEEDCEKQEVLQEDSEPRLLRIELQLPPETNTSPDTSTLPRPSPPELLTDVMWATPRQ</sequence>
<dbReference type="AlphaFoldDB" id="A0A951PHF1"/>
<feature type="region of interest" description="Disordered" evidence="1">
    <location>
        <begin position="811"/>
        <end position="871"/>
    </location>
</feature>
<feature type="region of interest" description="Disordered" evidence="1">
    <location>
        <begin position="884"/>
        <end position="983"/>
    </location>
</feature>
<feature type="compositionally biased region" description="Polar residues" evidence="1">
    <location>
        <begin position="884"/>
        <end position="894"/>
    </location>
</feature>
<dbReference type="InterPro" id="IPR012334">
    <property type="entry name" value="Pectin_lyas_fold"/>
</dbReference>
<feature type="compositionally biased region" description="Low complexity" evidence="1">
    <location>
        <begin position="854"/>
        <end position="871"/>
    </location>
</feature>
<proteinExistence type="predicted"/>
<evidence type="ECO:0000313" key="4">
    <source>
        <dbReference type="EMBL" id="MBW4543633.1"/>
    </source>
</evidence>
<feature type="signal peptide" evidence="2">
    <location>
        <begin position="1"/>
        <end position="36"/>
    </location>
</feature>
<name>A0A951PHF1_9CYAN</name>
<evidence type="ECO:0000313" key="5">
    <source>
        <dbReference type="Proteomes" id="UP000753908"/>
    </source>
</evidence>
<dbReference type="Proteomes" id="UP000753908">
    <property type="component" value="Unassembled WGS sequence"/>
</dbReference>
<dbReference type="EMBL" id="JAHHIF010000004">
    <property type="protein sequence ID" value="MBW4543633.1"/>
    <property type="molecule type" value="Genomic_DNA"/>
</dbReference>
<feature type="compositionally biased region" description="Gly residues" evidence="1">
    <location>
        <begin position="817"/>
        <end position="853"/>
    </location>
</feature>
<evidence type="ECO:0000259" key="3">
    <source>
        <dbReference type="SMART" id="SM00912"/>
    </source>
</evidence>
<dbReference type="Pfam" id="PF05860">
    <property type="entry name" value="TPS"/>
    <property type="match status" value="1"/>
</dbReference>
<feature type="compositionally biased region" description="Polar residues" evidence="1">
    <location>
        <begin position="953"/>
        <end position="965"/>
    </location>
</feature>
<feature type="domain" description="Filamentous haemagglutinin FhaB/tRNA nuclease CdiA-like TPS" evidence="3">
    <location>
        <begin position="40"/>
        <end position="153"/>
    </location>
</feature>
<dbReference type="SUPFAM" id="SSF51126">
    <property type="entry name" value="Pectin lyase-like"/>
    <property type="match status" value="1"/>
</dbReference>
<comment type="caution">
    <text evidence="4">The sequence shown here is derived from an EMBL/GenBank/DDBJ whole genome shotgun (WGS) entry which is preliminary data.</text>
</comment>
<dbReference type="Gene3D" id="2.160.20.10">
    <property type="entry name" value="Single-stranded right-handed beta-helix, Pectin lyase-like"/>
    <property type="match status" value="1"/>
</dbReference>
<evidence type="ECO:0000256" key="1">
    <source>
        <dbReference type="SAM" id="MobiDB-lite"/>
    </source>
</evidence>
<dbReference type="InterPro" id="IPR011050">
    <property type="entry name" value="Pectin_lyase_fold/virulence"/>
</dbReference>
<reference evidence="4" key="2">
    <citation type="journal article" date="2022" name="Microbiol. Resour. Announc.">
        <title>Metagenome Sequencing to Explore Phylogenomics of Terrestrial Cyanobacteria.</title>
        <authorList>
            <person name="Ward R.D."/>
            <person name="Stajich J.E."/>
            <person name="Johansen J.R."/>
            <person name="Huntemann M."/>
            <person name="Clum A."/>
            <person name="Foster B."/>
            <person name="Foster B."/>
            <person name="Roux S."/>
            <person name="Palaniappan K."/>
            <person name="Varghese N."/>
            <person name="Mukherjee S."/>
            <person name="Reddy T.B.K."/>
            <person name="Daum C."/>
            <person name="Copeland A."/>
            <person name="Chen I.A."/>
            <person name="Ivanova N.N."/>
            <person name="Kyrpides N.C."/>
            <person name="Shapiro N."/>
            <person name="Eloe-Fadrosh E.A."/>
            <person name="Pietrasiak N."/>
        </authorList>
    </citation>
    <scope>NUCLEOTIDE SEQUENCE</scope>
    <source>
        <strain evidence="4">CPER-KK1</strain>
    </source>
</reference>
<dbReference type="InterPro" id="IPR008638">
    <property type="entry name" value="FhaB/CdiA-like_TPS"/>
</dbReference>
<feature type="compositionally biased region" description="Basic and acidic residues" evidence="1">
    <location>
        <begin position="932"/>
        <end position="946"/>
    </location>
</feature>
<organism evidence="4 5">
    <name type="scientific">Symplocastrum torsivum CPER-KK1</name>
    <dbReference type="NCBI Taxonomy" id="450513"/>
    <lineage>
        <taxon>Bacteria</taxon>
        <taxon>Bacillati</taxon>
        <taxon>Cyanobacteriota</taxon>
        <taxon>Cyanophyceae</taxon>
        <taxon>Oscillatoriophycideae</taxon>
        <taxon>Oscillatoriales</taxon>
        <taxon>Microcoleaceae</taxon>
        <taxon>Symplocastrum</taxon>
    </lineage>
</organism>
<accession>A0A951PHF1</accession>
<protein>
    <submittedName>
        <fullName evidence="4">Filamentous hemagglutinin N-terminal domain-containing protein</fullName>
    </submittedName>
</protein>
<keyword evidence="2" id="KW-0732">Signal</keyword>
<gene>
    <name evidence="4" type="ORF">KME25_04165</name>
</gene>
<feature type="chain" id="PRO_5036893217" evidence="2">
    <location>
        <begin position="37"/>
        <end position="983"/>
    </location>
</feature>
<dbReference type="NCBIfam" id="TIGR01901">
    <property type="entry name" value="adhes_NPXG"/>
    <property type="match status" value="1"/>
</dbReference>
<feature type="compositionally biased region" description="Acidic residues" evidence="1">
    <location>
        <begin position="916"/>
        <end position="931"/>
    </location>
</feature>
<evidence type="ECO:0000256" key="2">
    <source>
        <dbReference type="SAM" id="SignalP"/>
    </source>
</evidence>